<dbReference type="Proteomes" id="UP000037784">
    <property type="component" value="Unassembled WGS sequence"/>
</dbReference>
<name>A0A0M8KBJ1_9CHLR</name>
<evidence type="ECO:0000313" key="1">
    <source>
        <dbReference type="EMBL" id="GAP64359.1"/>
    </source>
</evidence>
<reference evidence="1 2" key="1">
    <citation type="journal article" date="2015" name="Genome Announc.">
        <title>Draft Genome Sequence of a Heterotrophic Facultative Anaerobic Thermophilic Bacterium, Ardenticatena maritima Strain 110ST.</title>
        <authorList>
            <person name="Kawaichi S."/>
            <person name="Yoshida T."/>
            <person name="Sako Y."/>
            <person name="Nakamura R."/>
        </authorList>
    </citation>
    <scope>NUCLEOTIDE SEQUENCE [LARGE SCALE GENOMIC DNA]</scope>
    <source>
        <strain evidence="1 2">110S</strain>
    </source>
</reference>
<proteinExistence type="predicted"/>
<organism evidence="1 2">
    <name type="scientific">Ardenticatena maritima</name>
    <dbReference type="NCBI Taxonomy" id="872965"/>
    <lineage>
        <taxon>Bacteria</taxon>
        <taxon>Bacillati</taxon>
        <taxon>Chloroflexota</taxon>
        <taxon>Ardenticatenia</taxon>
        <taxon>Ardenticatenales</taxon>
        <taxon>Ardenticatenaceae</taxon>
        <taxon>Ardenticatena</taxon>
    </lineage>
</organism>
<evidence type="ECO:0000313" key="2">
    <source>
        <dbReference type="Proteomes" id="UP000037784"/>
    </source>
</evidence>
<sequence length="76" mass="8116">MLVGWAQTITYSLAFDEHFANVLDLSIFTVSNLATAAAQGSRRFACWSVLSGVKTNDGTGITVYISRLCQPSASNA</sequence>
<protein>
    <submittedName>
        <fullName evidence="1">Uncharacterized protein</fullName>
    </submittedName>
</protein>
<keyword evidence="2" id="KW-1185">Reference proteome</keyword>
<dbReference type="EMBL" id="BBZA01000245">
    <property type="protein sequence ID" value="GAP64359.1"/>
    <property type="molecule type" value="Genomic_DNA"/>
</dbReference>
<gene>
    <name evidence="1" type="ORF">ARMA_2782</name>
</gene>
<comment type="caution">
    <text evidence="1">The sequence shown here is derived from an EMBL/GenBank/DDBJ whole genome shotgun (WGS) entry which is preliminary data.</text>
</comment>
<dbReference type="InParanoid" id="A0A0M8KBJ1"/>
<dbReference type="AlphaFoldDB" id="A0A0M8KBJ1"/>
<accession>A0A0M8KBJ1</accession>
<reference evidence="2" key="2">
    <citation type="submission" date="2015-08" db="EMBL/GenBank/DDBJ databases">
        <title>Draft Genome Sequence of a Heterotrophic Facultative Anaerobic Bacterium Ardenticatena maritima Strain 110S.</title>
        <authorList>
            <person name="Kawaichi S."/>
            <person name="Yoshida T."/>
            <person name="Sako Y."/>
            <person name="Nakamura R."/>
        </authorList>
    </citation>
    <scope>NUCLEOTIDE SEQUENCE [LARGE SCALE GENOMIC DNA]</scope>
    <source>
        <strain evidence="2">110S</strain>
    </source>
</reference>